<evidence type="ECO:0000313" key="10">
    <source>
        <dbReference type="Proteomes" id="UP001524587"/>
    </source>
</evidence>
<keyword evidence="3" id="KW-0731">Sigma factor</keyword>
<evidence type="ECO:0000256" key="3">
    <source>
        <dbReference type="ARBA" id="ARBA00023082"/>
    </source>
</evidence>
<protein>
    <submittedName>
        <fullName evidence="9">Sigma-70 family RNA polymerase sigma factor</fullName>
    </submittedName>
</protein>
<keyword evidence="10" id="KW-1185">Reference proteome</keyword>
<dbReference type="Pfam" id="PF04542">
    <property type="entry name" value="Sigma70_r2"/>
    <property type="match status" value="1"/>
</dbReference>
<dbReference type="SUPFAM" id="SSF88946">
    <property type="entry name" value="Sigma2 domain of RNA polymerase sigma factors"/>
    <property type="match status" value="1"/>
</dbReference>
<dbReference type="Pfam" id="PF04545">
    <property type="entry name" value="Sigma70_r4"/>
    <property type="match status" value="1"/>
</dbReference>
<dbReference type="NCBIfam" id="TIGR02937">
    <property type="entry name" value="sigma70-ECF"/>
    <property type="match status" value="1"/>
</dbReference>
<dbReference type="PANTHER" id="PTHR43133:SF62">
    <property type="entry name" value="RNA POLYMERASE SIGMA FACTOR SIGZ"/>
    <property type="match status" value="1"/>
</dbReference>
<feature type="region of interest" description="Disordered" evidence="6">
    <location>
        <begin position="95"/>
        <end position="130"/>
    </location>
</feature>
<feature type="domain" description="RNA polymerase sigma-70 region 4" evidence="8">
    <location>
        <begin position="133"/>
        <end position="175"/>
    </location>
</feature>
<evidence type="ECO:0000256" key="4">
    <source>
        <dbReference type="ARBA" id="ARBA00023125"/>
    </source>
</evidence>
<dbReference type="Gene3D" id="1.10.10.10">
    <property type="entry name" value="Winged helix-like DNA-binding domain superfamily/Winged helix DNA-binding domain"/>
    <property type="match status" value="1"/>
</dbReference>
<comment type="caution">
    <text evidence="9">The sequence shown here is derived from an EMBL/GenBank/DDBJ whole genome shotgun (WGS) entry which is preliminary data.</text>
</comment>
<accession>A0ABT1W531</accession>
<dbReference type="InterPro" id="IPR007630">
    <property type="entry name" value="RNA_pol_sigma70_r4"/>
</dbReference>
<evidence type="ECO:0000256" key="6">
    <source>
        <dbReference type="SAM" id="MobiDB-lite"/>
    </source>
</evidence>
<dbReference type="InterPro" id="IPR036388">
    <property type="entry name" value="WH-like_DNA-bd_sf"/>
</dbReference>
<sequence>MAGEDVAALLDRCAGGDQSAFKRLYDAQSPRLYALALRLLKQPVLAADAVHDTFMHVWRMHASERAERFDPAHGPAEAWLAALLRARAIDTLRRGGRQPLEQPDGAASAEEGDEVLEKAPDREVPAPDGRFAALDPSAFHALRLAYLEGLTYGELADRLQQPLGTVKAGVRRALIGLKACARA</sequence>
<comment type="similarity">
    <text evidence="1">Belongs to the sigma-70 factor family. ECF subfamily.</text>
</comment>
<feature type="compositionally biased region" description="Basic and acidic residues" evidence="6">
    <location>
        <begin position="115"/>
        <end position="125"/>
    </location>
</feature>
<keyword evidence="5" id="KW-0804">Transcription</keyword>
<gene>
    <name evidence="9" type="ORF">NFI95_05970</name>
</gene>
<evidence type="ECO:0000259" key="8">
    <source>
        <dbReference type="Pfam" id="PF04545"/>
    </source>
</evidence>
<evidence type="ECO:0000259" key="7">
    <source>
        <dbReference type="Pfam" id="PF04542"/>
    </source>
</evidence>
<dbReference type="InterPro" id="IPR013324">
    <property type="entry name" value="RNA_pol_sigma_r3/r4-like"/>
</dbReference>
<dbReference type="PANTHER" id="PTHR43133">
    <property type="entry name" value="RNA POLYMERASE ECF-TYPE SIGMA FACTO"/>
    <property type="match status" value="1"/>
</dbReference>
<evidence type="ECO:0000256" key="5">
    <source>
        <dbReference type="ARBA" id="ARBA00023163"/>
    </source>
</evidence>
<dbReference type="InterPro" id="IPR039425">
    <property type="entry name" value="RNA_pol_sigma-70-like"/>
</dbReference>
<name>A0ABT1W531_9PROT</name>
<proteinExistence type="inferred from homology"/>
<evidence type="ECO:0000256" key="1">
    <source>
        <dbReference type="ARBA" id="ARBA00010641"/>
    </source>
</evidence>
<feature type="domain" description="RNA polymerase sigma-70 region 2" evidence="7">
    <location>
        <begin position="24"/>
        <end position="97"/>
    </location>
</feature>
<dbReference type="InterPro" id="IPR013325">
    <property type="entry name" value="RNA_pol_sigma_r2"/>
</dbReference>
<reference evidence="9 10" key="1">
    <citation type="submission" date="2022-06" db="EMBL/GenBank/DDBJ databases">
        <title>Endosaccharibacter gen. nov., sp. nov., endophytic bacteria isolated from sugarcane.</title>
        <authorList>
            <person name="Pitiwittayakul N."/>
            <person name="Yukphan P."/>
            <person name="Charoenyingcharoen P."/>
            <person name="Tanasupawat S."/>
        </authorList>
    </citation>
    <scope>NUCLEOTIDE SEQUENCE [LARGE SCALE GENOMIC DNA]</scope>
    <source>
        <strain evidence="9 10">KSS8</strain>
    </source>
</reference>
<evidence type="ECO:0000313" key="9">
    <source>
        <dbReference type="EMBL" id="MCQ8277991.1"/>
    </source>
</evidence>
<dbReference type="Gene3D" id="1.10.1740.10">
    <property type="match status" value="1"/>
</dbReference>
<dbReference type="InterPro" id="IPR007627">
    <property type="entry name" value="RNA_pol_sigma70_r2"/>
</dbReference>
<dbReference type="Proteomes" id="UP001524587">
    <property type="component" value="Unassembled WGS sequence"/>
</dbReference>
<dbReference type="InterPro" id="IPR014284">
    <property type="entry name" value="RNA_pol_sigma-70_dom"/>
</dbReference>
<evidence type="ECO:0000256" key="2">
    <source>
        <dbReference type="ARBA" id="ARBA00023015"/>
    </source>
</evidence>
<keyword evidence="2" id="KW-0805">Transcription regulation</keyword>
<organism evidence="9 10">
    <name type="scientific">Endosaccharibacter trunci</name>
    <dbReference type="NCBI Taxonomy" id="2812733"/>
    <lineage>
        <taxon>Bacteria</taxon>
        <taxon>Pseudomonadati</taxon>
        <taxon>Pseudomonadota</taxon>
        <taxon>Alphaproteobacteria</taxon>
        <taxon>Acetobacterales</taxon>
        <taxon>Acetobacteraceae</taxon>
        <taxon>Endosaccharibacter</taxon>
    </lineage>
</organism>
<keyword evidence="4" id="KW-0238">DNA-binding</keyword>
<dbReference type="SUPFAM" id="SSF88659">
    <property type="entry name" value="Sigma3 and sigma4 domains of RNA polymerase sigma factors"/>
    <property type="match status" value="1"/>
</dbReference>
<dbReference type="EMBL" id="JAMSKV010000004">
    <property type="protein sequence ID" value="MCQ8277991.1"/>
    <property type="molecule type" value="Genomic_DNA"/>
</dbReference>
<dbReference type="RefSeq" id="WP_422863455.1">
    <property type="nucleotide sequence ID" value="NZ_JAMSKV010000004.1"/>
</dbReference>